<feature type="region of interest" description="Disordered" evidence="4">
    <location>
        <begin position="875"/>
        <end position="917"/>
    </location>
</feature>
<keyword evidence="7" id="KW-1185">Reference proteome</keyword>
<evidence type="ECO:0000256" key="1">
    <source>
        <dbReference type="ARBA" id="ARBA00022737"/>
    </source>
</evidence>
<feature type="compositionally biased region" description="Polar residues" evidence="4">
    <location>
        <begin position="1867"/>
        <end position="1885"/>
    </location>
</feature>
<reference evidence="6" key="2">
    <citation type="submission" date="2023-05" db="EMBL/GenBank/DDBJ databases">
        <authorList>
            <consortium name="Lawrence Berkeley National Laboratory"/>
            <person name="Steindorff A."/>
            <person name="Hensen N."/>
            <person name="Bonometti L."/>
            <person name="Westerberg I."/>
            <person name="Brannstrom I.O."/>
            <person name="Guillou S."/>
            <person name="Cros-Aarteil S."/>
            <person name="Calhoun S."/>
            <person name="Haridas S."/>
            <person name="Kuo A."/>
            <person name="Mondo S."/>
            <person name="Pangilinan J."/>
            <person name="Riley R."/>
            <person name="Labutti K."/>
            <person name="Andreopoulos B."/>
            <person name="Lipzen A."/>
            <person name="Chen C."/>
            <person name="Yanf M."/>
            <person name="Daum C."/>
            <person name="Ng V."/>
            <person name="Clum A."/>
            <person name="Ohm R."/>
            <person name="Martin F."/>
            <person name="Silar P."/>
            <person name="Natvig D."/>
            <person name="Lalanne C."/>
            <person name="Gautier V."/>
            <person name="Ament-Velasquez S.L."/>
            <person name="Kruys A."/>
            <person name="Hutchinson M.I."/>
            <person name="Powell A.J."/>
            <person name="Barry K."/>
            <person name="Miller A.N."/>
            <person name="Grigoriev I.V."/>
            <person name="Debuchy R."/>
            <person name="Gladieux P."/>
            <person name="Thoren M.H."/>
            <person name="Johannesson H."/>
        </authorList>
    </citation>
    <scope>NUCLEOTIDE SEQUENCE</scope>
    <source>
        <strain evidence="6">PSN293</strain>
    </source>
</reference>
<dbReference type="PANTHER" id="PTHR10627:SF76">
    <property type="entry name" value="KH DOMAIN-CONTAINING PROTEIN YLL032C"/>
    <property type="match status" value="1"/>
</dbReference>
<dbReference type="InterPro" id="IPR004088">
    <property type="entry name" value="KH_dom_type_1"/>
</dbReference>
<feature type="domain" description="K Homology" evidence="5">
    <location>
        <begin position="1174"/>
        <end position="1256"/>
    </location>
</feature>
<keyword evidence="1" id="KW-0677">Repeat</keyword>
<feature type="compositionally biased region" description="Polar residues" evidence="4">
    <location>
        <begin position="1789"/>
        <end position="1801"/>
    </location>
</feature>
<feature type="compositionally biased region" description="Polar residues" evidence="4">
    <location>
        <begin position="301"/>
        <end position="319"/>
    </location>
</feature>
<feature type="region of interest" description="Disordered" evidence="4">
    <location>
        <begin position="442"/>
        <end position="566"/>
    </location>
</feature>
<feature type="domain" description="K Homology" evidence="5">
    <location>
        <begin position="1259"/>
        <end position="1328"/>
    </location>
</feature>
<dbReference type="GO" id="GO:0003729">
    <property type="term" value="F:mRNA binding"/>
    <property type="evidence" value="ECO:0007669"/>
    <property type="project" value="TreeGrafter"/>
</dbReference>
<dbReference type="Proteomes" id="UP001301769">
    <property type="component" value="Unassembled WGS sequence"/>
</dbReference>
<feature type="domain" description="K Homology" evidence="5">
    <location>
        <begin position="1555"/>
        <end position="1622"/>
    </location>
</feature>
<feature type="region of interest" description="Disordered" evidence="4">
    <location>
        <begin position="55"/>
        <end position="147"/>
    </location>
</feature>
<dbReference type="InterPro" id="IPR056553">
    <property type="entry name" value="KH_Mug60-KHD4"/>
</dbReference>
<feature type="compositionally biased region" description="Polar residues" evidence="4">
    <location>
        <begin position="443"/>
        <end position="457"/>
    </location>
</feature>
<evidence type="ECO:0000256" key="3">
    <source>
        <dbReference type="SAM" id="Coils"/>
    </source>
</evidence>
<dbReference type="SUPFAM" id="SSF54791">
    <property type="entry name" value="Eukaryotic type KH-domain (KH-domain type I)"/>
    <property type="match status" value="3"/>
</dbReference>
<evidence type="ECO:0000313" key="7">
    <source>
        <dbReference type="Proteomes" id="UP001301769"/>
    </source>
</evidence>
<feature type="region of interest" description="Disordered" evidence="4">
    <location>
        <begin position="791"/>
        <end position="822"/>
    </location>
</feature>
<feature type="compositionally biased region" description="Polar residues" evidence="4">
    <location>
        <begin position="86"/>
        <end position="121"/>
    </location>
</feature>
<feature type="domain" description="K Homology" evidence="5">
    <location>
        <begin position="1400"/>
        <end position="1469"/>
    </location>
</feature>
<organism evidence="6 7">
    <name type="scientific">Rhypophila decipiens</name>
    <dbReference type="NCBI Taxonomy" id="261697"/>
    <lineage>
        <taxon>Eukaryota</taxon>
        <taxon>Fungi</taxon>
        <taxon>Dikarya</taxon>
        <taxon>Ascomycota</taxon>
        <taxon>Pezizomycotina</taxon>
        <taxon>Sordariomycetes</taxon>
        <taxon>Sordariomycetidae</taxon>
        <taxon>Sordariales</taxon>
        <taxon>Naviculisporaceae</taxon>
        <taxon>Rhypophila</taxon>
    </lineage>
</organism>
<accession>A0AAN6Y3V1</accession>
<evidence type="ECO:0000256" key="2">
    <source>
        <dbReference type="PROSITE-ProRule" id="PRU00117"/>
    </source>
</evidence>
<feature type="region of interest" description="Disordered" evidence="4">
    <location>
        <begin position="1777"/>
        <end position="1801"/>
    </location>
</feature>
<feature type="domain" description="K Homology" evidence="5">
    <location>
        <begin position="1470"/>
        <end position="1550"/>
    </location>
</feature>
<evidence type="ECO:0000313" key="6">
    <source>
        <dbReference type="EMBL" id="KAK4211693.1"/>
    </source>
</evidence>
<dbReference type="Gene3D" id="3.30.1370.10">
    <property type="entry name" value="K Homology domain, type 1"/>
    <property type="match status" value="4"/>
</dbReference>
<dbReference type="InterPro" id="IPR004087">
    <property type="entry name" value="KH_dom"/>
</dbReference>
<keyword evidence="3" id="KW-0175">Coiled coil</keyword>
<dbReference type="Pfam" id="PF00013">
    <property type="entry name" value="KH_1"/>
    <property type="match status" value="2"/>
</dbReference>
<name>A0AAN6Y3V1_9PEZI</name>
<dbReference type="GO" id="GO:0005737">
    <property type="term" value="C:cytoplasm"/>
    <property type="evidence" value="ECO:0007669"/>
    <property type="project" value="TreeGrafter"/>
</dbReference>
<comment type="caution">
    <text evidence="6">The sequence shown here is derived from an EMBL/GenBank/DDBJ whole genome shotgun (WGS) entry which is preliminary data.</text>
</comment>
<feature type="region of interest" description="Disordered" evidence="4">
    <location>
        <begin position="347"/>
        <end position="374"/>
    </location>
</feature>
<feature type="compositionally biased region" description="Basic and acidic residues" evidence="4">
    <location>
        <begin position="523"/>
        <end position="565"/>
    </location>
</feature>
<reference evidence="6" key="1">
    <citation type="journal article" date="2023" name="Mol. Phylogenet. Evol.">
        <title>Genome-scale phylogeny and comparative genomics of the fungal order Sordariales.</title>
        <authorList>
            <person name="Hensen N."/>
            <person name="Bonometti L."/>
            <person name="Westerberg I."/>
            <person name="Brannstrom I.O."/>
            <person name="Guillou S."/>
            <person name="Cros-Aarteil S."/>
            <person name="Calhoun S."/>
            <person name="Haridas S."/>
            <person name="Kuo A."/>
            <person name="Mondo S."/>
            <person name="Pangilinan J."/>
            <person name="Riley R."/>
            <person name="LaButti K."/>
            <person name="Andreopoulos B."/>
            <person name="Lipzen A."/>
            <person name="Chen C."/>
            <person name="Yan M."/>
            <person name="Daum C."/>
            <person name="Ng V."/>
            <person name="Clum A."/>
            <person name="Steindorff A."/>
            <person name="Ohm R.A."/>
            <person name="Martin F."/>
            <person name="Silar P."/>
            <person name="Natvig D.O."/>
            <person name="Lalanne C."/>
            <person name="Gautier V."/>
            <person name="Ament-Velasquez S.L."/>
            <person name="Kruys A."/>
            <person name="Hutchinson M.I."/>
            <person name="Powell A.J."/>
            <person name="Barry K."/>
            <person name="Miller A.N."/>
            <person name="Grigoriev I.V."/>
            <person name="Debuchy R."/>
            <person name="Gladieux P."/>
            <person name="Hiltunen Thoren M."/>
            <person name="Johannesson H."/>
        </authorList>
    </citation>
    <scope>NUCLEOTIDE SEQUENCE</scope>
    <source>
        <strain evidence="6">PSN293</strain>
    </source>
</reference>
<dbReference type="PANTHER" id="PTHR10627">
    <property type="entry name" value="SCP160"/>
    <property type="match status" value="1"/>
</dbReference>
<dbReference type="InterPro" id="IPR036612">
    <property type="entry name" value="KH_dom_type_1_sf"/>
</dbReference>
<feature type="compositionally biased region" description="Basic residues" evidence="4">
    <location>
        <begin position="895"/>
        <end position="909"/>
    </location>
</feature>
<proteinExistence type="predicted"/>
<feature type="compositionally biased region" description="Polar residues" evidence="4">
    <location>
        <begin position="347"/>
        <end position="368"/>
    </location>
</feature>
<sequence length="1896" mass="209615">MAQGSVISMTTQRETLNGVGAGNGALVSSLPDEKLGEISQYEKLLRFCDEVSRGTHPRIKPKLSQLHGRPAQETGSSTLPRAANPTLPTKPQNNSASFSTNRNQHVADNSQSFQTNGQHASITPYPPLPGLQTLSSAARDQSKAGSGKVEINPVLLEKSDALRKAEIHLQRQRAERALKEQLEQRRVAQRAAAQAEDELDSLDIMGVLTRALSVVRKTPAENTDDIAANIDASSDSFDDNTFYSSQHDTPQSQQLSRLPDQPEDEQMRDASPYEPEFEPEPATIPGQGHDAAESGLVPGPNVQSQNGAAPSISTPSSTLHHAPNTLPGLSSEVTSVSRAFRQLLSQEGFSSQESGPASRSEESLNTGPAGTADSRHLARINEQLLGRTLHPDNSPVVRAHDLSPVAPQPAHVSPLVVVRQQQLASSDSSGPRGTLAQVAALRNQPSAATSPESSPQGSRAAEKKKNKKKKRKADRLAAETAAAASPYIKPEPQSPSPLSAQPYLRPAKRRRQQHQRLSAQQDPRFDHAIVVDDNYGERYPARPYRDARDPDYRPGNEAPRQETEHGPAYYPRVERVYYDDPRLPPAPRQGPPGFPGGPPVAYVPHEVRGRRSVSNVDDWSFGDATTYVREAPAVARVSSRPTGYRERSRSPVAYQRVVGTMGPPGPPTIIVDQFGREYIEPPRSRLEQRPVDAEVLYGRAPPSRAISRRPDAYEDDTAAYRPVEGTYPAPRRVVTQPELAGPEPRDYRERAYPTHIMPPPAGEYLPPRPRADTRGALEPAREYMARPASVRPLPEQGRYDGPTIAYDRRPPDDYYPIRATSVRPPEGTRYEMPVAYERRVGGEEPLYEYTAIRSASVRPAEPIRYEVARDYPGARVASVSQPSPLPQHPKTGTTRTHRPSTARHPHCPKKGSTGHTTVNKLAGFRHTWMSPSNFGMSRPNLGMPGLNPHPKVASQPGPPVPNPAPEGPLHYSFNVPFASDLAGPDTEDILHATADAVMRWTHPEDAADDVPVFELPVHCENLMRLRTICKDITQSHHAVEAHVISTTPKNFRRQVTTVCLSGAPELVYSTRDTILNSVPLSLRCTTVDVEGHLVANLKEGSLRQEITDFLDRTSLYCGVDIFLLGPKLTPLVDGLNGDSELRRDERWRIAIYGDVVSSEHAKTRVLIKIDQLLSRVVDACLIDFSAHQLICGRNRKNIKLIESATGTAIYFPPPFSQVYRYLPPHAHPREPGEIFFTGEKHNGIEQAKHRVHDTLQRLRLYVKDVQIPTAKIDSILLTRMDKIKKIMETNGTFIMFPPLGSRQNTVRIQGQENTHVERTVMALMALVGQFYTATWSILKTESRELPSANDIKTMLGDICANSDADVSYDKFTFIITGSDEAVKAALMVISQIKFVANAEYQIRVKIELANEHKEFVSGKKNGKINKIMGQSNVQIMFDNFMEYNFNIDVCASTYDSMKQGLSLVEQEMPASISFHVPDQYHKRIIGIGGQHIQRIMKKHSVFVKFSNAMDRGGLGREDDDSRVDNVVCRTPARNAQNLELVKSEILEMVDRADSEFTSQIVNVDRLYHRRLLSRLADVENLEKNFNCKIVFPSTEQASDEVTVTGPQWQVPKCVDGILAMVPDNHELVMERSPALIKLLESPDFVQNIAPKLKNQYEVEVTVLDSEEHSESGAPTPTVTLLWTFTKNNAGGLRDAMEFLQTQFATAGVEPTIIKGSIPRPKSDTFEDSLQHFDSKLLQHVPALVSTDSPTKPSFGAEVARERNNIFDRLRKPGSMSSISSFLDRRKNSSHSSANSLFKGSNNVSKSSLISIESTRSFNAERNPWTDSGINLPEDDSNPWGVSRVFHQPGVEHKLAVPGDTTPRHASRQSADSGRPSTSHSTTNSGYPGPPPGGPFR</sequence>
<evidence type="ECO:0000259" key="5">
    <source>
        <dbReference type="SMART" id="SM00322"/>
    </source>
</evidence>
<feature type="compositionally biased region" description="Pro residues" evidence="4">
    <location>
        <begin position="1887"/>
        <end position="1896"/>
    </location>
</feature>
<feature type="compositionally biased region" description="Basic residues" evidence="4">
    <location>
        <begin position="462"/>
        <end position="473"/>
    </location>
</feature>
<feature type="region of interest" description="Disordered" evidence="4">
    <location>
        <begin position="226"/>
        <end position="330"/>
    </location>
</feature>
<protein>
    <recommendedName>
        <fullName evidence="5">K Homology domain-containing protein</fullName>
    </recommendedName>
</protein>
<dbReference type="PROSITE" id="PS50084">
    <property type="entry name" value="KH_TYPE_1"/>
    <property type="match status" value="1"/>
</dbReference>
<feature type="compositionally biased region" description="Polar residues" evidence="4">
    <location>
        <begin position="1819"/>
        <end position="1828"/>
    </location>
</feature>
<feature type="compositionally biased region" description="Low complexity" evidence="4">
    <location>
        <begin position="226"/>
        <end position="235"/>
    </location>
</feature>
<gene>
    <name evidence="6" type="ORF">QBC37DRAFT_441911</name>
</gene>
<feature type="region of interest" description="Disordered" evidence="4">
    <location>
        <begin position="1819"/>
        <end position="1896"/>
    </location>
</feature>
<dbReference type="Pfam" id="PF24563">
    <property type="entry name" value="KH_Mug60-KHD4"/>
    <property type="match status" value="1"/>
</dbReference>
<evidence type="ECO:0000256" key="4">
    <source>
        <dbReference type="SAM" id="MobiDB-lite"/>
    </source>
</evidence>
<feature type="coiled-coil region" evidence="3">
    <location>
        <begin position="164"/>
        <end position="205"/>
    </location>
</feature>
<dbReference type="SMART" id="SM00322">
    <property type="entry name" value="KH"/>
    <property type="match status" value="5"/>
</dbReference>
<feature type="compositionally biased region" description="Polar residues" evidence="4">
    <location>
        <begin position="241"/>
        <end position="256"/>
    </location>
</feature>
<dbReference type="CDD" id="cd22453">
    <property type="entry name" value="KH-I_MUG60_like"/>
    <property type="match status" value="1"/>
</dbReference>
<dbReference type="EMBL" id="MU858143">
    <property type="protein sequence ID" value="KAK4211693.1"/>
    <property type="molecule type" value="Genomic_DNA"/>
</dbReference>
<keyword evidence="2" id="KW-0694">RNA-binding</keyword>